<reference evidence="1 2" key="1">
    <citation type="submission" date="2015-07" db="EMBL/GenBank/DDBJ databases">
        <title>Comparative genomics of the Sigatoka disease complex on banana suggests a link between parallel evolutionary changes in Pseudocercospora fijiensis and Pseudocercospora eumusae and increased virulence on the banana host.</title>
        <authorList>
            <person name="Chang T.-C."/>
            <person name="Salvucci A."/>
            <person name="Crous P.W."/>
            <person name="Stergiopoulos I."/>
        </authorList>
    </citation>
    <scope>NUCLEOTIDE SEQUENCE [LARGE SCALE GENOMIC DNA]</scope>
    <source>
        <strain evidence="1 2">CBS 116634</strain>
    </source>
</reference>
<dbReference type="AlphaFoldDB" id="A0A139IHL6"/>
<evidence type="ECO:0000313" key="2">
    <source>
        <dbReference type="Proteomes" id="UP000073492"/>
    </source>
</evidence>
<organism evidence="1 2">
    <name type="scientific">Pseudocercospora musae</name>
    <dbReference type="NCBI Taxonomy" id="113226"/>
    <lineage>
        <taxon>Eukaryota</taxon>
        <taxon>Fungi</taxon>
        <taxon>Dikarya</taxon>
        <taxon>Ascomycota</taxon>
        <taxon>Pezizomycotina</taxon>
        <taxon>Dothideomycetes</taxon>
        <taxon>Dothideomycetidae</taxon>
        <taxon>Mycosphaerellales</taxon>
        <taxon>Mycosphaerellaceae</taxon>
        <taxon>Pseudocercospora</taxon>
    </lineage>
</organism>
<dbReference type="EMBL" id="LFZO01000088">
    <property type="protein sequence ID" value="KXT14253.1"/>
    <property type="molecule type" value="Genomic_DNA"/>
</dbReference>
<comment type="caution">
    <text evidence="1">The sequence shown here is derived from an EMBL/GenBank/DDBJ whole genome shotgun (WGS) entry which is preliminary data.</text>
</comment>
<dbReference type="OrthoDB" id="276989at2759"/>
<protein>
    <submittedName>
        <fullName evidence="1">Uncharacterized protein</fullName>
    </submittedName>
</protein>
<keyword evidence="2" id="KW-1185">Reference proteome</keyword>
<dbReference type="Proteomes" id="UP000073492">
    <property type="component" value="Unassembled WGS sequence"/>
</dbReference>
<evidence type="ECO:0000313" key="1">
    <source>
        <dbReference type="EMBL" id="KXT14253.1"/>
    </source>
</evidence>
<accession>A0A139IHL6</accession>
<sequence length="226" mass="24472">MGLIEHNNKAMDCFNEQAIRSNLHPASIRQNLYALTYDETLSLAFRAFDIPPAPSITFPVPLSVTVTCSKAPSTESITLPAKPAITKSPDTFASIVTLGSVKKSPIPATNVSNPLPSTLYFNPSIVTPPFVPFATFFQGAVIITVSPFDKIPSSDANVSAATAAYCAMMPIGSTWWTGEMPMWYAWLRIRIHAQPEFAQTWIAFRAPSPPVPPVEDCVSQKNAGQG</sequence>
<gene>
    <name evidence="1" type="ORF">AC579_6703</name>
</gene>
<name>A0A139IHL6_9PEZI</name>
<proteinExistence type="predicted"/>